<reference evidence="1 2" key="1">
    <citation type="submission" date="2014-12" db="EMBL/GenBank/DDBJ databases">
        <title>Draft genome sequences of 10 type strains of Lactococcus.</title>
        <authorList>
            <person name="Sun Z."/>
            <person name="Zhong Z."/>
            <person name="Liu W."/>
            <person name="Zhang W."/>
            <person name="Zhang H."/>
        </authorList>
    </citation>
    <scope>NUCLEOTIDE SEQUENCE [LARGE SCALE GENOMIC DNA]</scope>
    <source>
        <strain evidence="1 2">JCM 16395</strain>
    </source>
</reference>
<organism evidence="1 2">
    <name type="scientific">Lactococcus fujiensis JCM 16395</name>
    <dbReference type="NCBI Taxonomy" id="1291764"/>
    <lineage>
        <taxon>Bacteria</taxon>
        <taxon>Bacillati</taxon>
        <taxon>Bacillota</taxon>
        <taxon>Bacilli</taxon>
        <taxon>Lactobacillales</taxon>
        <taxon>Streptococcaceae</taxon>
        <taxon>Lactococcus</taxon>
    </lineage>
</organism>
<evidence type="ECO:0000313" key="1">
    <source>
        <dbReference type="EMBL" id="PCS01404.1"/>
    </source>
</evidence>
<proteinExistence type="predicted"/>
<dbReference type="Proteomes" id="UP000218181">
    <property type="component" value="Unassembled WGS sequence"/>
</dbReference>
<dbReference type="EMBL" id="JXJU01000001">
    <property type="protein sequence ID" value="PCS01404.1"/>
    <property type="molecule type" value="Genomic_DNA"/>
</dbReference>
<protein>
    <submittedName>
        <fullName evidence="1">Uncharacterized protein</fullName>
    </submittedName>
</protein>
<accession>A0A2A5RPP8</accession>
<evidence type="ECO:0000313" key="2">
    <source>
        <dbReference type="Proteomes" id="UP000218181"/>
    </source>
</evidence>
<comment type="caution">
    <text evidence="1">The sequence shown here is derived from an EMBL/GenBank/DDBJ whole genome shotgun (WGS) entry which is preliminary data.</text>
</comment>
<dbReference type="AlphaFoldDB" id="A0A2A5RPP8"/>
<keyword evidence="2" id="KW-1185">Reference proteome</keyword>
<sequence>MADVLFGVTVWPSFELFIFYYTSHSSFATMSNRFVLIYFLN</sequence>
<gene>
    <name evidence="1" type="ORF">RT41_GL000168</name>
</gene>
<name>A0A2A5RPP8_9LACT</name>